<accession>A0AAX6MDD9</accession>
<dbReference type="AlphaFoldDB" id="A0AAX6MDD9"/>
<reference evidence="2 3" key="1">
    <citation type="journal article" date="2024" name="Front Chem Biol">
        <title>Unveiling the potential of Daldinia eschscholtzii MFLUCC 19-0629 through bioactivity and bioinformatics studies for enhanced sustainable agriculture production.</title>
        <authorList>
            <person name="Brooks S."/>
            <person name="Weaver J.A."/>
            <person name="Klomchit A."/>
            <person name="Alharthi S.A."/>
            <person name="Onlamun T."/>
            <person name="Nurani R."/>
            <person name="Vong T.K."/>
            <person name="Alberti F."/>
            <person name="Greco C."/>
        </authorList>
    </citation>
    <scope>NUCLEOTIDE SEQUENCE [LARGE SCALE GENOMIC DNA]</scope>
    <source>
        <strain evidence="2">MFLUCC 19-0629</strain>
    </source>
</reference>
<protein>
    <submittedName>
        <fullName evidence="2">Uncharacterized protein</fullName>
    </submittedName>
</protein>
<evidence type="ECO:0000313" key="3">
    <source>
        <dbReference type="Proteomes" id="UP001369815"/>
    </source>
</evidence>
<evidence type="ECO:0000256" key="1">
    <source>
        <dbReference type="SAM" id="MobiDB-lite"/>
    </source>
</evidence>
<feature type="region of interest" description="Disordered" evidence="1">
    <location>
        <begin position="76"/>
        <end position="102"/>
    </location>
</feature>
<sequence>MAIETTTEGHNDPVSFLSLLEPLPDRGMSLETAGYLATEMHRLSQQMAYFDKKLNSIAESVANMVLLVQEIIQTDKPSNQPTRQAAGSDTVEQTPPSIPRAPMVPQLRREDIGRFNPGHPDERGVGMVTDGHTLIFTDVNLFVEHIESFLQNPTTAASNETQILSWLETLLAGAAAAWWTSELTRLDRRALRLAGLSEILIDLERRFRLDPAVAAVKFDHAKLKLREVAFDENRPLQFVRTKLRYAREMKLLDERDGEWLFVMLQIWFSMDLDVRGILRPPSPEHTLELYLQEISQATPALMSRALQLYH</sequence>
<proteinExistence type="predicted"/>
<evidence type="ECO:0000313" key="2">
    <source>
        <dbReference type="EMBL" id="KAK6950436.1"/>
    </source>
</evidence>
<dbReference type="Proteomes" id="UP001369815">
    <property type="component" value="Unassembled WGS sequence"/>
</dbReference>
<gene>
    <name evidence="2" type="ORF">Daesc_008764</name>
</gene>
<keyword evidence="3" id="KW-1185">Reference proteome</keyword>
<comment type="caution">
    <text evidence="2">The sequence shown here is derived from an EMBL/GenBank/DDBJ whole genome shotgun (WGS) entry which is preliminary data.</text>
</comment>
<name>A0AAX6MDD9_9PEZI</name>
<feature type="compositionally biased region" description="Polar residues" evidence="1">
    <location>
        <begin position="76"/>
        <end position="95"/>
    </location>
</feature>
<organism evidence="2 3">
    <name type="scientific">Daldinia eschscholtzii</name>
    <dbReference type="NCBI Taxonomy" id="292717"/>
    <lineage>
        <taxon>Eukaryota</taxon>
        <taxon>Fungi</taxon>
        <taxon>Dikarya</taxon>
        <taxon>Ascomycota</taxon>
        <taxon>Pezizomycotina</taxon>
        <taxon>Sordariomycetes</taxon>
        <taxon>Xylariomycetidae</taxon>
        <taxon>Xylariales</taxon>
        <taxon>Hypoxylaceae</taxon>
        <taxon>Daldinia</taxon>
    </lineage>
</organism>
<dbReference type="EMBL" id="JBANMG010000008">
    <property type="protein sequence ID" value="KAK6950436.1"/>
    <property type="molecule type" value="Genomic_DNA"/>
</dbReference>